<dbReference type="SUPFAM" id="SSF49503">
    <property type="entry name" value="Cupredoxins"/>
    <property type="match status" value="3"/>
</dbReference>
<dbReference type="Gene3D" id="2.60.40.420">
    <property type="entry name" value="Cupredoxins - blue copper proteins"/>
    <property type="match status" value="3"/>
</dbReference>
<dbReference type="PANTHER" id="PTHR11709:SF518">
    <property type="entry name" value="MULTICOPPER OXIDASE"/>
    <property type="match status" value="1"/>
</dbReference>
<keyword evidence="7" id="KW-1185">Reference proteome</keyword>
<name>A0A5N8VA73_9ACTN</name>
<dbReference type="OrthoDB" id="345021at2"/>
<keyword evidence="2" id="KW-0560">Oxidoreductase</keyword>
<dbReference type="PROSITE" id="PS00080">
    <property type="entry name" value="MULTICOPPER_OXIDASE2"/>
    <property type="match status" value="1"/>
</dbReference>
<comment type="caution">
    <text evidence="6">The sequence shown here is derived from an EMBL/GenBank/DDBJ whole genome shotgun (WGS) entry which is preliminary data.</text>
</comment>
<evidence type="ECO:0000256" key="1">
    <source>
        <dbReference type="ARBA" id="ARBA00022723"/>
    </source>
</evidence>
<evidence type="ECO:0000259" key="4">
    <source>
        <dbReference type="Pfam" id="PF07731"/>
    </source>
</evidence>
<evidence type="ECO:0000259" key="3">
    <source>
        <dbReference type="Pfam" id="PF00394"/>
    </source>
</evidence>
<evidence type="ECO:0000313" key="6">
    <source>
        <dbReference type="EMBL" id="MPY30928.1"/>
    </source>
</evidence>
<dbReference type="InterPro" id="IPR011707">
    <property type="entry name" value="Cu-oxidase-like_N"/>
</dbReference>
<feature type="domain" description="Plastocyanin-like" evidence="5">
    <location>
        <begin position="107"/>
        <end position="218"/>
    </location>
</feature>
<accession>A0A5N8VA73</accession>
<dbReference type="Pfam" id="PF07731">
    <property type="entry name" value="Cu-oxidase_2"/>
    <property type="match status" value="1"/>
</dbReference>
<feature type="domain" description="Plastocyanin-like" evidence="4">
    <location>
        <begin position="399"/>
        <end position="511"/>
    </location>
</feature>
<dbReference type="InterPro" id="IPR008972">
    <property type="entry name" value="Cupredoxin"/>
</dbReference>
<dbReference type="InterPro" id="IPR045087">
    <property type="entry name" value="Cu-oxidase_fam"/>
</dbReference>
<dbReference type="InterPro" id="IPR001117">
    <property type="entry name" value="Cu-oxidase_2nd"/>
</dbReference>
<reference evidence="6 7" key="1">
    <citation type="submission" date="2019-07" db="EMBL/GenBank/DDBJ databases">
        <title>New species of Amycolatopsis and Streptomyces.</title>
        <authorList>
            <person name="Duangmal K."/>
            <person name="Teo W.F.A."/>
            <person name="Lipun K."/>
        </authorList>
    </citation>
    <scope>NUCLEOTIDE SEQUENCE [LARGE SCALE GENOMIC DNA]</scope>
    <source>
        <strain evidence="6 7">NBRC 109810</strain>
    </source>
</reference>
<dbReference type="PANTHER" id="PTHR11709">
    <property type="entry name" value="MULTI-COPPER OXIDASE"/>
    <property type="match status" value="1"/>
</dbReference>
<feature type="domain" description="Plastocyanin-like" evidence="3">
    <location>
        <begin position="256"/>
        <end position="334"/>
    </location>
</feature>
<dbReference type="Pfam" id="PF07732">
    <property type="entry name" value="Cu-oxidase_3"/>
    <property type="match status" value="1"/>
</dbReference>
<evidence type="ECO:0000259" key="5">
    <source>
        <dbReference type="Pfam" id="PF07732"/>
    </source>
</evidence>
<sequence length="513" mass="56270">MHDGSPRPPDFPLRGAWGFTLSVPAPRTRTATGSALAALAALALAAGCGAPRTEATALARSQPASVPVPSVSPSPALTARATEDLRNPPQVVSHDGLLKTRIVVERRKVRLAGRELWALTYNGMYMPPTLRLRPGDRMEVSFENRLDEQTNLHVHGMHVSPVGDSDNIFLTVEPGKSSTYRYAFPKSLEPGTYWYHPHPHTLSAGQTAGGMAGLIVVDGLDDYLPAALRGITERVVALKDFQLVGDEVKTANLKIGAPTTRTVNGQLDPRIRIRPGETQLWRLANIGANIFYKVQLPGTRFHVVAQDGYPVNRVYSVDSLVIPAGARYDVLVQGPKAGVSELRTLPYNTGKAGNQFPLATLATVRSEGEPMRPATLPTTFAPVDDLGKEPVAGRKTVTFTENKAGTVFYINHKLFDHHRVDFRAKLNTVEEWTIKNDSDEVHSFHVHTNDFQVMSINGKPQTNYGFQDTVDVPPRGNMVVRIRFLDYPGKTVLHCHILNHEDAGMMAVLQIEK</sequence>
<evidence type="ECO:0000256" key="2">
    <source>
        <dbReference type="ARBA" id="ARBA00023002"/>
    </source>
</evidence>
<evidence type="ECO:0000313" key="7">
    <source>
        <dbReference type="Proteomes" id="UP000325849"/>
    </source>
</evidence>
<dbReference type="CDD" id="cd13900">
    <property type="entry name" value="CuRO_3_Tth-MCO_like"/>
    <property type="match status" value="1"/>
</dbReference>
<dbReference type="GO" id="GO:0016491">
    <property type="term" value="F:oxidoreductase activity"/>
    <property type="evidence" value="ECO:0007669"/>
    <property type="project" value="UniProtKB-KW"/>
</dbReference>
<dbReference type="EMBL" id="VJZD01000016">
    <property type="protein sequence ID" value="MPY30928.1"/>
    <property type="molecule type" value="Genomic_DNA"/>
</dbReference>
<dbReference type="GO" id="GO:0005507">
    <property type="term" value="F:copper ion binding"/>
    <property type="evidence" value="ECO:0007669"/>
    <property type="project" value="InterPro"/>
</dbReference>
<dbReference type="Pfam" id="PF00394">
    <property type="entry name" value="Cu-oxidase"/>
    <property type="match status" value="1"/>
</dbReference>
<keyword evidence="1" id="KW-0479">Metal-binding</keyword>
<protein>
    <submittedName>
        <fullName evidence="6">Multicopper oxidase family protein</fullName>
    </submittedName>
</protein>
<gene>
    <name evidence="6" type="ORF">FNH09_06235</name>
</gene>
<proteinExistence type="predicted"/>
<dbReference type="InterPro" id="IPR011706">
    <property type="entry name" value="Cu-oxidase_C"/>
</dbReference>
<organism evidence="6 7">
    <name type="scientific">Streptomyces adustus</name>
    <dbReference type="NCBI Taxonomy" id="1609272"/>
    <lineage>
        <taxon>Bacteria</taxon>
        <taxon>Bacillati</taxon>
        <taxon>Actinomycetota</taxon>
        <taxon>Actinomycetes</taxon>
        <taxon>Kitasatosporales</taxon>
        <taxon>Streptomycetaceae</taxon>
        <taxon>Streptomyces</taxon>
    </lineage>
</organism>
<dbReference type="CDD" id="cd13853">
    <property type="entry name" value="CuRO_1_Tth-MCO_like"/>
    <property type="match status" value="1"/>
</dbReference>
<dbReference type="AlphaFoldDB" id="A0A5N8VA73"/>
<dbReference type="Proteomes" id="UP000325849">
    <property type="component" value="Unassembled WGS sequence"/>
</dbReference>
<dbReference type="InterPro" id="IPR002355">
    <property type="entry name" value="Cu_oxidase_Cu_BS"/>
</dbReference>